<comment type="caution">
    <text evidence="2">The sequence shown here is derived from an EMBL/GenBank/DDBJ whole genome shotgun (WGS) entry which is preliminary data.</text>
</comment>
<sequence>MLVPGPAVARARDRMRHLVGDPFTHPVRGPVALPGRSRAVRRARTRRVPGPWAGRVPVPGTGRGPYPGAGWYVVRKTRARHCASPGTGAGLRRGRTRCPAGGSCARRPEGRAGWPALPGRIRCRSRSGLRAGRPGVEATGGGPASVRPPPFWVP</sequence>
<feature type="region of interest" description="Disordered" evidence="1">
    <location>
        <begin position="83"/>
        <end position="107"/>
    </location>
</feature>
<evidence type="ECO:0000256" key="1">
    <source>
        <dbReference type="SAM" id="MobiDB-lite"/>
    </source>
</evidence>
<evidence type="ECO:0000313" key="2">
    <source>
        <dbReference type="EMBL" id="GAA3495454.1"/>
    </source>
</evidence>
<dbReference type="Proteomes" id="UP001501455">
    <property type="component" value="Unassembled WGS sequence"/>
</dbReference>
<protein>
    <submittedName>
        <fullName evidence="2">Uncharacterized protein</fullName>
    </submittedName>
</protein>
<proteinExistence type="predicted"/>
<dbReference type="EMBL" id="BAAAXF010000018">
    <property type="protein sequence ID" value="GAA3495454.1"/>
    <property type="molecule type" value="Genomic_DNA"/>
</dbReference>
<evidence type="ECO:0000313" key="3">
    <source>
        <dbReference type="Proteomes" id="UP001501455"/>
    </source>
</evidence>
<keyword evidence="3" id="KW-1185">Reference proteome</keyword>
<organism evidence="2 3">
    <name type="scientific">Streptomyces prasinosporus</name>
    <dbReference type="NCBI Taxonomy" id="68256"/>
    <lineage>
        <taxon>Bacteria</taxon>
        <taxon>Bacillati</taxon>
        <taxon>Actinomycetota</taxon>
        <taxon>Actinomycetes</taxon>
        <taxon>Kitasatosporales</taxon>
        <taxon>Streptomycetaceae</taxon>
        <taxon>Streptomyces</taxon>
        <taxon>Streptomyces albogriseolus group</taxon>
    </lineage>
</organism>
<accession>A0ABP6TLN7</accession>
<reference evidence="3" key="1">
    <citation type="journal article" date="2019" name="Int. J. Syst. Evol. Microbiol.">
        <title>The Global Catalogue of Microorganisms (GCM) 10K type strain sequencing project: providing services to taxonomists for standard genome sequencing and annotation.</title>
        <authorList>
            <consortium name="The Broad Institute Genomics Platform"/>
            <consortium name="The Broad Institute Genome Sequencing Center for Infectious Disease"/>
            <person name="Wu L."/>
            <person name="Ma J."/>
        </authorList>
    </citation>
    <scope>NUCLEOTIDE SEQUENCE [LARGE SCALE GENOMIC DNA]</scope>
    <source>
        <strain evidence="3">JCM 4816</strain>
    </source>
</reference>
<gene>
    <name evidence="2" type="ORF">GCM10019016_025540</name>
</gene>
<feature type="region of interest" description="Disordered" evidence="1">
    <location>
        <begin position="126"/>
        <end position="154"/>
    </location>
</feature>
<name>A0ABP6TLN7_9ACTN</name>